<dbReference type="PANTHER" id="PTHR11022">
    <property type="entry name" value="PEPTIDOGLYCAN RECOGNITION PROTEIN"/>
    <property type="match status" value="1"/>
</dbReference>
<dbReference type="SUPFAM" id="SSF55846">
    <property type="entry name" value="N-acetylmuramoyl-L-alanine amidase-like"/>
    <property type="match status" value="1"/>
</dbReference>
<evidence type="ECO:0000313" key="3">
    <source>
        <dbReference type="Proteomes" id="UP000095576"/>
    </source>
</evidence>
<dbReference type="SMART" id="SM00701">
    <property type="entry name" value="PGRP"/>
    <property type="match status" value="1"/>
</dbReference>
<dbReference type="PANTHER" id="PTHR11022:SF41">
    <property type="entry name" value="PEPTIDOGLYCAN-RECOGNITION PROTEIN LC-RELATED"/>
    <property type="match status" value="1"/>
</dbReference>
<dbReference type="InterPro" id="IPR002502">
    <property type="entry name" value="Amidase_domain"/>
</dbReference>
<dbReference type="GO" id="GO:0008270">
    <property type="term" value="F:zinc ion binding"/>
    <property type="evidence" value="ECO:0007669"/>
    <property type="project" value="InterPro"/>
</dbReference>
<protein>
    <submittedName>
        <fullName evidence="2">N-acetylmuramoyl-L-alanine amidase</fullName>
    </submittedName>
</protein>
<dbReference type="EMBL" id="CZAP01000039">
    <property type="protein sequence ID" value="CUQ27981.1"/>
    <property type="molecule type" value="Genomic_DNA"/>
</dbReference>
<reference evidence="2 3" key="1">
    <citation type="submission" date="2015-09" db="EMBL/GenBank/DDBJ databases">
        <authorList>
            <consortium name="Pathogen Informatics"/>
        </authorList>
    </citation>
    <scope>NUCLEOTIDE SEQUENCE [LARGE SCALE GENOMIC DNA]</scope>
    <source>
        <strain evidence="2 3">2789STDY5834899</strain>
    </source>
</reference>
<dbReference type="GO" id="GO:0008745">
    <property type="term" value="F:N-acetylmuramoyl-L-alanine amidase activity"/>
    <property type="evidence" value="ECO:0007669"/>
    <property type="project" value="InterPro"/>
</dbReference>
<dbReference type="Gene3D" id="3.40.80.10">
    <property type="entry name" value="Peptidoglycan recognition protein-like"/>
    <property type="match status" value="1"/>
</dbReference>
<gene>
    <name evidence="2" type="ORF">ERS852511_05050</name>
</gene>
<name>A0A174V476_BACT4</name>
<evidence type="ECO:0000313" key="2">
    <source>
        <dbReference type="EMBL" id="CUQ27981.1"/>
    </source>
</evidence>
<dbReference type="RefSeq" id="WP_055301368.1">
    <property type="nucleotide sequence ID" value="NZ_BQNN01000001.1"/>
</dbReference>
<organism evidence="2 3">
    <name type="scientific">Bacteroides thetaiotaomicron</name>
    <dbReference type="NCBI Taxonomy" id="818"/>
    <lineage>
        <taxon>Bacteria</taxon>
        <taxon>Pseudomonadati</taxon>
        <taxon>Bacteroidota</taxon>
        <taxon>Bacteroidia</taxon>
        <taxon>Bacteroidales</taxon>
        <taxon>Bacteroidaceae</taxon>
        <taxon>Bacteroides</taxon>
    </lineage>
</organism>
<sequence length="137" mass="15539">MRTITLIIIHCSATPEGKSLSAEACRQDHIRHRGFRDIGYHFYITRDGEIHPGRPLEKVGAHCLKHNKHSIGICYEGGLDADGQAKDTRTLEQRGSLLALLRELKKNFPKALIVGHHDLNPLKECPCYPCVEEYREL</sequence>
<dbReference type="Proteomes" id="UP000095576">
    <property type="component" value="Unassembled WGS sequence"/>
</dbReference>
<dbReference type="SMART" id="SM00644">
    <property type="entry name" value="Ami_2"/>
    <property type="match status" value="1"/>
</dbReference>
<dbReference type="InterPro" id="IPR036505">
    <property type="entry name" value="Amidase/PGRP_sf"/>
</dbReference>
<proteinExistence type="inferred from homology"/>
<accession>A0A174V476</accession>
<dbReference type="GO" id="GO:0009253">
    <property type="term" value="P:peptidoglycan catabolic process"/>
    <property type="evidence" value="ECO:0007669"/>
    <property type="project" value="InterPro"/>
</dbReference>
<comment type="similarity">
    <text evidence="1">Belongs to the N-acetylmuramoyl-L-alanine amidase 2 family.</text>
</comment>
<dbReference type="InterPro" id="IPR006619">
    <property type="entry name" value="PGRP_domain_met/bac"/>
</dbReference>
<dbReference type="InterPro" id="IPR015510">
    <property type="entry name" value="PGRP"/>
</dbReference>
<dbReference type="CDD" id="cd06583">
    <property type="entry name" value="PGRP"/>
    <property type="match status" value="1"/>
</dbReference>
<dbReference type="Pfam" id="PF01510">
    <property type="entry name" value="Amidase_2"/>
    <property type="match status" value="1"/>
</dbReference>
<dbReference type="AlphaFoldDB" id="A0A174V476"/>
<evidence type="ECO:0000256" key="1">
    <source>
        <dbReference type="ARBA" id="ARBA00007553"/>
    </source>
</evidence>